<evidence type="ECO:0000256" key="1">
    <source>
        <dbReference type="ARBA" id="ARBA00005582"/>
    </source>
</evidence>
<name>A0ABV3LZ58_9ACTN</name>
<evidence type="ECO:0000313" key="5">
    <source>
        <dbReference type="Proteomes" id="UP001553843"/>
    </source>
</evidence>
<keyword evidence="5" id="KW-1185">Reference proteome</keyword>
<comment type="caution">
    <text evidence="4">The sequence shown here is derived from an EMBL/GenBank/DDBJ whole genome shotgun (WGS) entry which is preliminary data.</text>
</comment>
<protein>
    <submittedName>
        <fullName evidence="4">NUDIX domain-containing protein</fullName>
    </submittedName>
</protein>
<keyword evidence="2" id="KW-0378">Hydrolase</keyword>
<dbReference type="RefSeq" id="WP_359772250.1">
    <property type="nucleotide sequence ID" value="NZ_JBEYRR010000001.1"/>
</dbReference>
<dbReference type="InterPro" id="IPR015797">
    <property type="entry name" value="NUDIX_hydrolase-like_dom_sf"/>
</dbReference>
<dbReference type="PROSITE" id="PS51462">
    <property type="entry name" value="NUDIX"/>
    <property type="match status" value="1"/>
</dbReference>
<comment type="similarity">
    <text evidence="1">Belongs to the Nudix hydrolase family.</text>
</comment>
<dbReference type="PANTHER" id="PTHR43736">
    <property type="entry name" value="ADP-RIBOSE PYROPHOSPHATASE"/>
    <property type="match status" value="1"/>
</dbReference>
<dbReference type="Gene3D" id="3.90.79.10">
    <property type="entry name" value="Nucleoside Triphosphate Pyrophosphohydrolase"/>
    <property type="match status" value="1"/>
</dbReference>
<dbReference type="Pfam" id="PF00293">
    <property type="entry name" value="NUDIX"/>
    <property type="match status" value="1"/>
</dbReference>
<accession>A0ABV3LZ58</accession>
<evidence type="ECO:0000256" key="2">
    <source>
        <dbReference type="ARBA" id="ARBA00022801"/>
    </source>
</evidence>
<dbReference type="EMBL" id="JBEYRS010000008">
    <property type="protein sequence ID" value="MEW2364249.1"/>
    <property type="molecule type" value="Genomic_DNA"/>
</dbReference>
<dbReference type="PROSITE" id="PS00893">
    <property type="entry name" value="NUDIX_BOX"/>
    <property type="match status" value="1"/>
</dbReference>
<dbReference type="InterPro" id="IPR000086">
    <property type="entry name" value="NUDIX_hydrolase_dom"/>
</dbReference>
<dbReference type="InterPro" id="IPR020084">
    <property type="entry name" value="NUDIX_hydrolase_CS"/>
</dbReference>
<organism evidence="4 5">
    <name type="scientific">Streptomyces huasconensis</name>
    <dbReference type="NCBI Taxonomy" id="1854574"/>
    <lineage>
        <taxon>Bacteria</taxon>
        <taxon>Bacillati</taxon>
        <taxon>Actinomycetota</taxon>
        <taxon>Actinomycetes</taxon>
        <taxon>Kitasatosporales</taxon>
        <taxon>Streptomycetaceae</taxon>
        <taxon>Streptomyces</taxon>
    </lineage>
</organism>
<evidence type="ECO:0000259" key="3">
    <source>
        <dbReference type="PROSITE" id="PS51462"/>
    </source>
</evidence>
<feature type="domain" description="Nudix hydrolase" evidence="3">
    <location>
        <begin position="22"/>
        <end position="156"/>
    </location>
</feature>
<dbReference type="PANTHER" id="PTHR43736:SF1">
    <property type="entry name" value="DIHYDRONEOPTERIN TRIPHOSPHATE DIPHOSPHATASE"/>
    <property type="match status" value="1"/>
</dbReference>
<dbReference type="SUPFAM" id="SSF55811">
    <property type="entry name" value="Nudix"/>
    <property type="match status" value="1"/>
</dbReference>
<dbReference type="CDD" id="cd02883">
    <property type="entry name" value="NUDIX_Hydrolase"/>
    <property type="match status" value="1"/>
</dbReference>
<sequence length="172" mass="19028">MSDHQHRTAVEAGVEVPVPADGERWTVGAVILNRGGAAFAQRRGPDRRLFPDCWDIVGGHVEPGESLLDALAREVEEETGWCLRRVRRHLGTTTWTGDDGGGTRHEADYLVEVDGDLDRPALEWSKHTAYDWFGPADLPRLKENRGPGEYLVHDLIAKALSALPLHSGPHML</sequence>
<reference evidence="4 5" key="1">
    <citation type="submission" date="2024-06" db="EMBL/GenBank/DDBJ databases">
        <title>The Natural Products Discovery Center: Release of the First 8490 Sequenced Strains for Exploring Actinobacteria Biosynthetic Diversity.</title>
        <authorList>
            <person name="Kalkreuter E."/>
            <person name="Kautsar S.A."/>
            <person name="Yang D."/>
            <person name="Bader C.D."/>
            <person name="Teijaro C.N."/>
            <person name="Fluegel L."/>
            <person name="Davis C.M."/>
            <person name="Simpson J.R."/>
            <person name="Lauterbach L."/>
            <person name="Steele A.D."/>
            <person name="Gui C."/>
            <person name="Meng S."/>
            <person name="Li G."/>
            <person name="Viehrig K."/>
            <person name="Ye F."/>
            <person name="Su P."/>
            <person name="Kiefer A.F."/>
            <person name="Nichols A."/>
            <person name="Cepeda A.J."/>
            <person name="Yan W."/>
            <person name="Fan B."/>
            <person name="Jiang Y."/>
            <person name="Adhikari A."/>
            <person name="Zheng C.-J."/>
            <person name="Schuster L."/>
            <person name="Cowan T.M."/>
            <person name="Smanski M.J."/>
            <person name="Chevrette M.G."/>
            <person name="De Carvalho L.P.S."/>
            <person name="Shen B."/>
        </authorList>
    </citation>
    <scope>NUCLEOTIDE SEQUENCE [LARGE SCALE GENOMIC DNA]</scope>
    <source>
        <strain evidence="4 5">NPDC047833</strain>
    </source>
</reference>
<dbReference type="Proteomes" id="UP001553843">
    <property type="component" value="Unassembled WGS sequence"/>
</dbReference>
<gene>
    <name evidence="4" type="ORF">AB0887_20195</name>
</gene>
<evidence type="ECO:0000313" key="4">
    <source>
        <dbReference type="EMBL" id="MEW2364249.1"/>
    </source>
</evidence>
<proteinExistence type="inferred from homology"/>